<dbReference type="KEGG" id="nsh:GXM_04328"/>
<proteinExistence type="predicted"/>
<evidence type="ECO:0000313" key="2">
    <source>
        <dbReference type="Proteomes" id="UP000326678"/>
    </source>
</evidence>
<sequence>MVFLLHTPLIIDCYISKVAPESLSIGLQPPEIGSFAAGTICIVLVCPEVLADL</sequence>
<organism evidence="1 2">
    <name type="scientific">Nostoc sphaeroides CCNUC1</name>
    <dbReference type="NCBI Taxonomy" id="2653204"/>
    <lineage>
        <taxon>Bacteria</taxon>
        <taxon>Bacillati</taxon>
        <taxon>Cyanobacteriota</taxon>
        <taxon>Cyanophyceae</taxon>
        <taxon>Nostocales</taxon>
        <taxon>Nostocaceae</taxon>
        <taxon>Nostoc</taxon>
    </lineage>
</organism>
<reference evidence="1 2" key="1">
    <citation type="submission" date="2019-10" db="EMBL/GenBank/DDBJ databases">
        <title>Genomic and transcriptomic insights into the perfect genentic adaptation of a filamentous nitrogen-fixing cyanobacterium to rice fields.</title>
        <authorList>
            <person name="Chen Z."/>
        </authorList>
    </citation>
    <scope>NUCLEOTIDE SEQUENCE [LARGE SCALE GENOMIC DNA]</scope>
    <source>
        <strain evidence="1">CCNUC1</strain>
    </source>
</reference>
<evidence type="ECO:0000313" key="1">
    <source>
        <dbReference type="EMBL" id="QFS46847.1"/>
    </source>
</evidence>
<dbReference type="EMBL" id="CP045226">
    <property type="protein sequence ID" value="QFS46847.1"/>
    <property type="molecule type" value="Genomic_DNA"/>
</dbReference>
<name>A0A5P8W290_9NOSO</name>
<accession>A0A5P8W290</accession>
<protein>
    <submittedName>
        <fullName evidence="1">Uncharacterized protein</fullName>
    </submittedName>
</protein>
<keyword evidence="2" id="KW-1185">Reference proteome</keyword>
<dbReference type="AlphaFoldDB" id="A0A5P8W290"/>
<gene>
    <name evidence="1" type="ORF">GXM_04328</name>
</gene>
<dbReference type="Proteomes" id="UP000326678">
    <property type="component" value="Chromosome Gxm1"/>
</dbReference>
<dbReference type="RefSeq" id="WP_194198616.1">
    <property type="nucleotide sequence ID" value="NZ_CP045226.1"/>
</dbReference>